<evidence type="ECO:0000256" key="2">
    <source>
        <dbReference type="ARBA" id="ARBA00022692"/>
    </source>
</evidence>
<reference evidence="7 8" key="1">
    <citation type="submission" date="2018-02" db="EMBL/GenBank/DDBJ databases">
        <title>Mycoplasma marinum and Mycoplasma todarodis sp. nov., moderately halophilic and psychrotolerant mycoplasmas isolated from cephalopods.</title>
        <authorList>
            <person name="Viver T."/>
        </authorList>
    </citation>
    <scope>NUCLEOTIDE SEQUENCE [LARGE SCALE GENOMIC DNA]</scope>
    <source>
        <strain evidence="7 8">PE</strain>
    </source>
</reference>
<dbReference type="GO" id="GO:0016020">
    <property type="term" value="C:membrane"/>
    <property type="evidence" value="ECO:0007669"/>
    <property type="project" value="UniProtKB-SubCell"/>
</dbReference>
<gene>
    <name evidence="7" type="ORF">C4B24_04275</name>
</gene>
<dbReference type="NCBIfam" id="TIGR03062">
    <property type="entry name" value="pip_yhgE_Cterm"/>
    <property type="match status" value="1"/>
</dbReference>
<feature type="transmembrane region" description="Helical" evidence="5">
    <location>
        <begin position="392"/>
        <end position="412"/>
    </location>
</feature>
<dbReference type="GO" id="GO:0140359">
    <property type="term" value="F:ABC-type transporter activity"/>
    <property type="evidence" value="ECO:0007669"/>
    <property type="project" value="InterPro"/>
</dbReference>
<dbReference type="Pfam" id="PF12698">
    <property type="entry name" value="ABC2_membrane_3"/>
    <property type="match status" value="1"/>
</dbReference>
<organism evidence="7 8">
    <name type="scientific">Mycoplasma marinum</name>
    <dbReference type="NCBI Taxonomy" id="1937190"/>
    <lineage>
        <taxon>Bacteria</taxon>
        <taxon>Bacillati</taxon>
        <taxon>Mycoplasmatota</taxon>
        <taxon>Mollicutes</taxon>
        <taxon>Mycoplasmataceae</taxon>
        <taxon>Mycoplasma</taxon>
    </lineage>
</organism>
<feature type="transmembrane region" description="Helical" evidence="5">
    <location>
        <begin position="480"/>
        <end position="502"/>
    </location>
</feature>
<feature type="transmembrane region" description="Helical" evidence="5">
    <location>
        <begin position="424"/>
        <end position="447"/>
    </location>
</feature>
<dbReference type="PANTHER" id="PTHR43077">
    <property type="entry name" value="TRANSPORT PERMEASE YVFS-RELATED"/>
    <property type="match status" value="1"/>
</dbReference>
<name>A0A4R0XJ67_9MOLU</name>
<dbReference type="RefSeq" id="WP_131599528.1">
    <property type="nucleotide sequence ID" value="NZ_CBDBYK010000016.1"/>
</dbReference>
<feature type="transmembrane region" description="Helical" evidence="5">
    <location>
        <begin position="31"/>
        <end position="49"/>
    </location>
</feature>
<dbReference type="Proteomes" id="UP000294192">
    <property type="component" value="Unassembled WGS sequence"/>
</dbReference>
<protein>
    <recommendedName>
        <fullName evidence="6">ABC-2 type transporter transmembrane domain-containing protein</fullName>
    </recommendedName>
</protein>
<evidence type="ECO:0000313" key="8">
    <source>
        <dbReference type="Proteomes" id="UP000294192"/>
    </source>
</evidence>
<dbReference type="InterPro" id="IPR013525">
    <property type="entry name" value="ABC2_TM"/>
</dbReference>
<comment type="subcellular location">
    <subcellularLocation>
        <location evidence="1">Membrane</location>
        <topology evidence="1">Multi-pass membrane protein</topology>
    </subcellularLocation>
</comment>
<dbReference type="OrthoDB" id="391536at2"/>
<feature type="transmembrane region" description="Helical" evidence="5">
    <location>
        <begin position="319"/>
        <end position="343"/>
    </location>
</feature>
<evidence type="ECO:0000256" key="1">
    <source>
        <dbReference type="ARBA" id="ARBA00004141"/>
    </source>
</evidence>
<keyword evidence="2 5" id="KW-0812">Transmembrane</keyword>
<evidence type="ECO:0000256" key="3">
    <source>
        <dbReference type="ARBA" id="ARBA00022989"/>
    </source>
</evidence>
<sequence length="564" mass="64041">MFKKLLKNIKEFWRIFKLEFKINFGGHRLKMLKFMGILVVPFLYGFIYICAMYDPLANTKGDLDITFVASEKMANNWNDPQKASDPIYSSLRKSIHSKRDITSQIYEASTINQKDIEEENDSFKKEIGKHNVSIVIKPIYNKKEDPKHLNPLNLTEYVGYIFADAIVKNSIDKSLINKILNQNISLLKSKIIISALEKSMENYSNPIDVYFNYKKNFVLGFGANNKIASSSTLIELFNSVLSSPSTFSHAVVQDGIINSINERLSMYHKLNNKVPIALDPKMESSIRAAFPKQNVVNQQIFDPTIFVDKYEGGKPLEKYGIGLAPLFISIGLWIGALSTTLMITPKTHERGTSKIKAFFAKLCLIWIANIMQVTILFGALSLLGFADTLGSNLPLFFLTGFFISFLFSMFVFSIRCMIPAKITGLFTVTIILLIQITSSGALFPTYAQPEFFQVMNNFVPFNYSVDALRETLVNTNLTNWGMNLFVIILMAVPFVTIASIIYKKRKENYELANKDAFKEISEERQTEIKEIEAPLFKKFKKAFSKNSKAQKTKKVKSKTKKGGE</sequence>
<evidence type="ECO:0000313" key="7">
    <source>
        <dbReference type="EMBL" id="TCG10653.1"/>
    </source>
</evidence>
<dbReference type="EMBL" id="PSZO01000027">
    <property type="protein sequence ID" value="TCG10653.1"/>
    <property type="molecule type" value="Genomic_DNA"/>
</dbReference>
<dbReference type="AlphaFoldDB" id="A0A4R0XJ67"/>
<keyword evidence="3 5" id="KW-1133">Transmembrane helix</keyword>
<proteinExistence type="predicted"/>
<feature type="transmembrane region" description="Helical" evidence="5">
    <location>
        <begin position="364"/>
        <end position="386"/>
    </location>
</feature>
<evidence type="ECO:0000259" key="6">
    <source>
        <dbReference type="Pfam" id="PF12698"/>
    </source>
</evidence>
<dbReference type="InterPro" id="IPR017501">
    <property type="entry name" value="Phage_infect_YhgE_C"/>
</dbReference>
<evidence type="ECO:0000256" key="5">
    <source>
        <dbReference type="SAM" id="Phobius"/>
    </source>
</evidence>
<evidence type="ECO:0000256" key="4">
    <source>
        <dbReference type="ARBA" id="ARBA00023136"/>
    </source>
</evidence>
<accession>A0A4R0XJ67</accession>
<keyword evidence="8" id="KW-1185">Reference proteome</keyword>
<feature type="domain" description="ABC-2 type transporter transmembrane" evidence="6">
    <location>
        <begin position="37"/>
        <end position="499"/>
    </location>
</feature>
<comment type="caution">
    <text evidence="7">The sequence shown here is derived from an EMBL/GenBank/DDBJ whole genome shotgun (WGS) entry which is preliminary data.</text>
</comment>
<keyword evidence="4 5" id="KW-0472">Membrane</keyword>
<dbReference type="PANTHER" id="PTHR43077:SF10">
    <property type="entry name" value="TRANSPORT PERMEASE PROTEIN"/>
    <property type="match status" value="1"/>
</dbReference>
<dbReference type="InterPro" id="IPR051328">
    <property type="entry name" value="T7SS_ABC-Transporter"/>
</dbReference>